<dbReference type="EMBL" id="MHIC01000007">
    <property type="protein sequence ID" value="OGY45941.1"/>
    <property type="molecule type" value="Genomic_DNA"/>
</dbReference>
<dbReference type="GO" id="GO:0016779">
    <property type="term" value="F:nucleotidyltransferase activity"/>
    <property type="evidence" value="ECO:0007669"/>
    <property type="project" value="UniProtKB-KW"/>
</dbReference>
<dbReference type="SUPFAM" id="SSF52374">
    <property type="entry name" value="Nucleotidylyl transferase"/>
    <property type="match status" value="1"/>
</dbReference>
<dbReference type="InterPro" id="IPR050385">
    <property type="entry name" value="Archaeal_FAD_synthase"/>
</dbReference>
<sequence length="146" mass="16562">MKKIIIASGYFNPVHIGHIKLLKAAKKLGDFLVVVVNNDKQQMLKKGKIIMDENERMEIIKAIRYVDEVFLSIDEDKTQCKTLETLAEKYKDDKLIFANGGDRDSEKAIPETDICKKYNIEMRFGVGGIDKPNSSSNINKLLGIEE</sequence>
<accession>A0A1G1Y142</accession>
<dbReference type="InterPro" id="IPR004821">
    <property type="entry name" value="Cyt_trans-like"/>
</dbReference>
<proteinExistence type="predicted"/>
<reference evidence="4 5" key="1">
    <citation type="journal article" date="2016" name="Nat. Commun.">
        <title>Thousands of microbial genomes shed light on interconnected biogeochemical processes in an aquifer system.</title>
        <authorList>
            <person name="Anantharaman K."/>
            <person name="Brown C.T."/>
            <person name="Hug L.A."/>
            <person name="Sharon I."/>
            <person name="Castelle C.J."/>
            <person name="Probst A.J."/>
            <person name="Thomas B.C."/>
            <person name="Singh A."/>
            <person name="Wilkins M.J."/>
            <person name="Karaoz U."/>
            <person name="Brodie E.L."/>
            <person name="Williams K.H."/>
            <person name="Hubbard S.S."/>
            <person name="Banfield J.F."/>
        </authorList>
    </citation>
    <scope>NUCLEOTIDE SEQUENCE [LARGE SCALE GENOMIC DNA]</scope>
</reference>
<evidence type="ECO:0000313" key="5">
    <source>
        <dbReference type="Proteomes" id="UP000176241"/>
    </source>
</evidence>
<dbReference type="PANTHER" id="PTHR43793:SF1">
    <property type="entry name" value="FAD SYNTHASE"/>
    <property type="match status" value="1"/>
</dbReference>
<evidence type="ECO:0000313" key="4">
    <source>
        <dbReference type="EMBL" id="OGY45941.1"/>
    </source>
</evidence>
<dbReference type="STRING" id="1797533.A2731_04275"/>
<name>A0A1G1Y142_9BACT</name>
<dbReference type="InterPro" id="IPR014729">
    <property type="entry name" value="Rossmann-like_a/b/a_fold"/>
</dbReference>
<dbReference type="Pfam" id="PF01467">
    <property type="entry name" value="CTP_transf_like"/>
    <property type="match status" value="1"/>
</dbReference>
<gene>
    <name evidence="4" type="ORF">A2731_04275</name>
</gene>
<evidence type="ECO:0000256" key="2">
    <source>
        <dbReference type="ARBA" id="ARBA00022695"/>
    </source>
</evidence>
<protein>
    <submittedName>
        <fullName evidence="4">Glycerol-3-phosphate cytidylyltransferase</fullName>
    </submittedName>
</protein>
<evidence type="ECO:0000259" key="3">
    <source>
        <dbReference type="Pfam" id="PF01467"/>
    </source>
</evidence>
<feature type="domain" description="Cytidyltransferase-like" evidence="3">
    <location>
        <begin position="7"/>
        <end position="102"/>
    </location>
</feature>
<keyword evidence="2 4" id="KW-0548">Nucleotidyltransferase</keyword>
<evidence type="ECO:0000256" key="1">
    <source>
        <dbReference type="ARBA" id="ARBA00022679"/>
    </source>
</evidence>
<dbReference type="NCBIfam" id="TIGR00125">
    <property type="entry name" value="cyt_tran_rel"/>
    <property type="match status" value="1"/>
</dbReference>
<comment type="caution">
    <text evidence="4">The sequence shown here is derived from an EMBL/GenBank/DDBJ whole genome shotgun (WGS) entry which is preliminary data.</text>
</comment>
<organism evidence="4 5">
    <name type="scientific">Candidatus Buchananbacteria bacterium RIFCSPHIGHO2_01_FULL_39_8</name>
    <dbReference type="NCBI Taxonomy" id="1797533"/>
    <lineage>
        <taxon>Bacteria</taxon>
        <taxon>Candidatus Buchananiibacteriota</taxon>
    </lineage>
</organism>
<dbReference type="Proteomes" id="UP000176241">
    <property type="component" value="Unassembled WGS sequence"/>
</dbReference>
<dbReference type="AlphaFoldDB" id="A0A1G1Y142"/>
<dbReference type="PANTHER" id="PTHR43793">
    <property type="entry name" value="FAD SYNTHASE"/>
    <property type="match status" value="1"/>
</dbReference>
<keyword evidence="1 4" id="KW-0808">Transferase</keyword>
<dbReference type="Gene3D" id="3.40.50.620">
    <property type="entry name" value="HUPs"/>
    <property type="match status" value="1"/>
</dbReference>